<keyword evidence="2" id="KW-0175">Coiled coil</keyword>
<proteinExistence type="predicted"/>
<dbReference type="Proteomes" id="UP000049685">
    <property type="component" value="Unassembled WGS sequence"/>
</dbReference>
<organism evidence="5 6">
    <name type="scientific">Paraclostridium sordellii</name>
    <name type="common">Clostridium sordellii</name>
    <dbReference type="NCBI Taxonomy" id="1505"/>
    <lineage>
        <taxon>Bacteria</taxon>
        <taxon>Bacillati</taxon>
        <taxon>Bacillota</taxon>
        <taxon>Clostridia</taxon>
        <taxon>Peptostreptococcales</taxon>
        <taxon>Peptostreptococcaceae</taxon>
        <taxon>Paraclostridium</taxon>
    </lineage>
</organism>
<dbReference type="Pfam" id="PF05065">
    <property type="entry name" value="Phage_capsid"/>
    <property type="match status" value="1"/>
</dbReference>
<dbReference type="NCBIfam" id="TIGR01554">
    <property type="entry name" value="major_cap_HK97"/>
    <property type="match status" value="1"/>
</dbReference>
<dbReference type="EMBL" id="CDNY01000003">
    <property type="protein sequence ID" value="CEO32963.1"/>
    <property type="molecule type" value="Genomic_DNA"/>
</dbReference>
<evidence type="ECO:0000313" key="5">
    <source>
        <dbReference type="EMBL" id="CEO32963.1"/>
    </source>
</evidence>
<protein>
    <submittedName>
        <fullName evidence="5">Phage major capsid protein</fullName>
    </submittedName>
</protein>
<evidence type="ECO:0000256" key="2">
    <source>
        <dbReference type="SAM" id="Coils"/>
    </source>
</evidence>
<dbReference type="RefSeq" id="WP_057557996.1">
    <property type="nucleotide sequence ID" value="NZ_CDNY01000003.1"/>
</dbReference>
<dbReference type="InterPro" id="IPR054612">
    <property type="entry name" value="Phage_capsid-like_C"/>
</dbReference>
<dbReference type="SUPFAM" id="SSF56563">
    <property type="entry name" value="Major capsid protein gp5"/>
    <property type="match status" value="1"/>
</dbReference>
<dbReference type="Gene3D" id="3.30.2400.10">
    <property type="entry name" value="Major capsid protein gp5"/>
    <property type="match status" value="1"/>
</dbReference>
<comment type="subcellular location">
    <subcellularLocation>
        <location evidence="1">Virion</location>
    </subcellularLocation>
</comment>
<dbReference type="InterPro" id="IPR024455">
    <property type="entry name" value="Phage_capsid"/>
</dbReference>
<evidence type="ECO:0000313" key="6">
    <source>
        <dbReference type="Proteomes" id="UP000049685"/>
    </source>
</evidence>
<comment type="caution">
    <text evidence="5">The sequence shown here is derived from an EMBL/GenBank/DDBJ whole genome shotgun (WGS) entry which is preliminary data.</text>
</comment>
<accession>A0A9P1L0J3</accession>
<evidence type="ECO:0000256" key="1">
    <source>
        <dbReference type="ARBA" id="ARBA00004328"/>
    </source>
</evidence>
<feature type="coiled-coil region" evidence="2">
    <location>
        <begin position="2"/>
        <end position="53"/>
    </location>
</feature>
<reference evidence="6" key="1">
    <citation type="submission" date="2015-01" db="EMBL/GenBank/DDBJ databases">
        <authorList>
            <person name="Aslett A.Martin."/>
            <person name="De Silva Nishadi"/>
        </authorList>
    </citation>
    <scope>NUCLEOTIDE SEQUENCE [LARGE SCALE GENOMIC DNA]</scope>
    <source>
        <strain evidence="6">UMC4404</strain>
    </source>
</reference>
<sequence length="408" mass="45977">MSKELRELLNQLDSKNKDLTNLLNKSDVTAEELKNASAEIDVLQAKIEAQKIKDNIDNSFNEGEKTPINTRNNTNGEVVYNGSLFTKAIADNLLRQKNQKGLNLTEKEINAISENIDEDGGYAVPEDIQTKINIRLKDTTDLYNLVDDEKVYARSGRRTYEKRSKQKPMKPLSENGNLTTISNGDNAKLETFSFKLKDLADFMSIPNDLLKFADKSLENFIINWFVDKVRVTRNFEILYGNGGDEHAQGIITSNKFKKVTLAKSPGLKEFKKCKNIELPNIFKATSQWIVNQDGFNYLDSLEDKTGRPYLQLDPKDSTQYKFLGLPVKELPNDLLLSTESVVPILLGDLKEAYKYVTNGKYELATTNIGAGAFETNTTKARIIMWMDGDVKDSEALLHIEIPIASVEA</sequence>
<feature type="domain" description="Phage capsid-like C-terminal" evidence="4">
    <location>
        <begin position="120"/>
        <end position="399"/>
    </location>
</feature>
<dbReference type="AlphaFoldDB" id="A0A9P1L0J3"/>
<name>A0A9P1L0J3_PARSO</name>
<gene>
    <name evidence="5" type="ORF">UMC4404_09431</name>
</gene>
<feature type="region of interest" description="Disordered" evidence="3">
    <location>
        <begin position="157"/>
        <end position="179"/>
    </location>
</feature>
<evidence type="ECO:0000259" key="4">
    <source>
        <dbReference type="Pfam" id="PF05065"/>
    </source>
</evidence>
<evidence type="ECO:0000256" key="3">
    <source>
        <dbReference type="SAM" id="MobiDB-lite"/>
    </source>
</evidence>